<comment type="caution">
    <text evidence="1">The sequence shown here is derived from an EMBL/GenBank/DDBJ whole genome shotgun (WGS) entry which is preliminary data.</text>
</comment>
<dbReference type="RefSeq" id="WP_248951082.1">
    <property type="nucleotide sequence ID" value="NZ_JAKILB010000011.1"/>
</dbReference>
<dbReference type="Proteomes" id="UP001139293">
    <property type="component" value="Unassembled WGS sequence"/>
</dbReference>
<dbReference type="EMBL" id="JAKILB010000011">
    <property type="protein sequence ID" value="MCL1140008.1"/>
    <property type="molecule type" value="Genomic_DNA"/>
</dbReference>
<proteinExistence type="predicted"/>
<gene>
    <name evidence="1" type="ORF">L2740_15790</name>
</gene>
<reference evidence="1" key="1">
    <citation type="submission" date="2022-01" db="EMBL/GenBank/DDBJ databases">
        <title>Whole genome-based taxonomy of the Shewanellaceae.</title>
        <authorList>
            <person name="Martin-Rodriguez A.J."/>
        </authorList>
    </citation>
    <scope>NUCLEOTIDE SEQUENCE</scope>
    <source>
        <strain evidence="1">KCTC 23973</strain>
    </source>
</reference>
<name>A0A9X1ZLC7_9GAMM</name>
<evidence type="ECO:0000313" key="1">
    <source>
        <dbReference type="EMBL" id="MCL1140008.1"/>
    </source>
</evidence>
<accession>A0A9X1ZLC7</accession>
<keyword evidence="2" id="KW-1185">Reference proteome</keyword>
<dbReference type="AlphaFoldDB" id="A0A9X1ZLC7"/>
<organism evidence="1 2">
    <name type="scientific">Shewanella pneumatophori</name>
    <dbReference type="NCBI Taxonomy" id="314092"/>
    <lineage>
        <taxon>Bacteria</taxon>
        <taxon>Pseudomonadati</taxon>
        <taxon>Pseudomonadota</taxon>
        <taxon>Gammaproteobacteria</taxon>
        <taxon>Alteromonadales</taxon>
        <taxon>Shewanellaceae</taxon>
        <taxon>Shewanella</taxon>
    </lineage>
</organism>
<evidence type="ECO:0000313" key="2">
    <source>
        <dbReference type="Proteomes" id="UP001139293"/>
    </source>
</evidence>
<protein>
    <submittedName>
        <fullName evidence="1">Uncharacterized protein</fullName>
    </submittedName>
</protein>
<sequence length="184" mass="20861">MYSYLPNVNLSDSPISSQFKLKGVSTFHEACDFIWRLPYGRTNHQDLIAVLSERKGTCSSKHRLLKALVDELDIEGVELKVGIYLMHESNTPGVGSVLNLSEFDSIPEAHCYLYYDNRRIDLTRSDAVASESISNFLVEVTVEAETLPEFKEPFHYQYIVDKYGDERAKAVWACREQCIAALGT</sequence>